<feature type="transmembrane region" description="Helical" evidence="1">
    <location>
        <begin position="69"/>
        <end position="92"/>
    </location>
</feature>
<evidence type="ECO:0000313" key="3">
    <source>
        <dbReference type="Proteomes" id="UP000035444"/>
    </source>
</evidence>
<keyword evidence="1" id="KW-1133">Transmembrane helix</keyword>
<accession>A0A0H2MMZ0</accession>
<dbReference type="STRING" id="1489064.WH96_01030"/>
<keyword evidence="1" id="KW-0812">Transmembrane</keyword>
<keyword evidence="3" id="KW-1185">Reference proteome</keyword>
<sequence>MVINDLFSKGSGTKIPISSCEHELAFPQKLSFPSKKLNKNNRSRKLKVSTVKFYPTEKQFIYDISINDYFYLIIVIFHSFYTHFHVTCLTFIKNISNNK</sequence>
<protein>
    <submittedName>
        <fullName evidence="2">Uncharacterized protein</fullName>
    </submittedName>
</protein>
<dbReference type="AlphaFoldDB" id="A0A0H2MMZ0"/>
<keyword evidence="1" id="KW-0472">Membrane</keyword>
<reference evidence="2 3" key="1">
    <citation type="submission" date="2015-03" db="EMBL/GenBank/DDBJ databases">
        <title>Genome Sequence of Kiloniella spongiae MEBiC09566, isolated from a marine sponge.</title>
        <authorList>
            <person name="Shao Z."/>
            <person name="Wang L."/>
            <person name="Li X."/>
        </authorList>
    </citation>
    <scope>NUCLEOTIDE SEQUENCE [LARGE SCALE GENOMIC DNA]</scope>
    <source>
        <strain evidence="2 3">MEBiC09566</strain>
    </source>
</reference>
<gene>
    <name evidence="2" type="ORF">WH96_01030</name>
</gene>
<dbReference type="EMBL" id="LAQL01000002">
    <property type="protein sequence ID" value="KLN62152.1"/>
    <property type="molecule type" value="Genomic_DNA"/>
</dbReference>
<organism evidence="2 3">
    <name type="scientific">Kiloniella spongiae</name>
    <dbReference type="NCBI Taxonomy" id="1489064"/>
    <lineage>
        <taxon>Bacteria</taxon>
        <taxon>Pseudomonadati</taxon>
        <taxon>Pseudomonadota</taxon>
        <taxon>Alphaproteobacteria</taxon>
        <taxon>Rhodospirillales</taxon>
        <taxon>Kiloniellaceae</taxon>
        <taxon>Kiloniella</taxon>
    </lineage>
</organism>
<proteinExistence type="predicted"/>
<name>A0A0H2MMZ0_9PROT</name>
<evidence type="ECO:0000256" key="1">
    <source>
        <dbReference type="SAM" id="Phobius"/>
    </source>
</evidence>
<evidence type="ECO:0000313" key="2">
    <source>
        <dbReference type="EMBL" id="KLN62152.1"/>
    </source>
</evidence>
<dbReference type="Proteomes" id="UP000035444">
    <property type="component" value="Unassembled WGS sequence"/>
</dbReference>
<comment type="caution">
    <text evidence="2">The sequence shown here is derived from an EMBL/GenBank/DDBJ whole genome shotgun (WGS) entry which is preliminary data.</text>
</comment>